<protein>
    <submittedName>
        <fullName evidence="1">Uncharacterized protein</fullName>
    </submittedName>
</protein>
<comment type="caution">
    <text evidence="1">The sequence shown here is derived from an EMBL/GenBank/DDBJ whole genome shotgun (WGS) entry which is preliminary data.</text>
</comment>
<accession>A0A0F9FPF6</accession>
<organism evidence="1">
    <name type="scientific">marine sediment metagenome</name>
    <dbReference type="NCBI Taxonomy" id="412755"/>
    <lineage>
        <taxon>unclassified sequences</taxon>
        <taxon>metagenomes</taxon>
        <taxon>ecological metagenomes</taxon>
    </lineage>
</organism>
<proteinExistence type="predicted"/>
<feature type="non-terminal residue" evidence="1">
    <location>
        <position position="1"/>
    </location>
</feature>
<reference evidence="1" key="1">
    <citation type="journal article" date="2015" name="Nature">
        <title>Complex archaea that bridge the gap between prokaryotes and eukaryotes.</title>
        <authorList>
            <person name="Spang A."/>
            <person name="Saw J.H."/>
            <person name="Jorgensen S.L."/>
            <person name="Zaremba-Niedzwiedzka K."/>
            <person name="Martijn J."/>
            <person name="Lind A.E."/>
            <person name="van Eijk R."/>
            <person name="Schleper C."/>
            <person name="Guy L."/>
            <person name="Ettema T.J."/>
        </authorList>
    </citation>
    <scope>NUCLEOTIDE SEQUENCE</scope>
</reference>
<dbReference type="AlphaFoldDB" id="A0A0F9FPF6"/>
<dbReference type="EMBL" id="LAZR01031721">
    <property type="protein sequence ID" value="KKL52917.1"/>
    <property type="molecule type" value="Genomic_DNA"/>
</dbReference>
<name>A0A0F9FPF6_9ZZZZ</name>
<sequence length="309" mass="32889">RFLSPMVLALPGDVAPFSKTMLVTSASGNLYSENVSYSTLNIVTSDLTVRDDVSLTAAQNGQKLYIADYGDLRAEGTNGVVSGSELDSASYADWTTLGIDTDTDVVVLSEVGGSTVADTYMIASVAAGAITLNSAPGDGSGNTFRIERGPKVYDPDAGTLTLLTATAGQVPTGCPLICRYNGRIFLAGAQIAPHVWYCSKQNDEQGWDYSLTGSQRAVAGTNSDVGTPGKAMTAMFTHSDDYLIMASKDEIYRMRGDPAFGGILGRLSSLIGIVDMNAWCIGPAAFMFCRPAGIQCHFLCRVRNYRKNY</sequence>
<gene>
    <name evidence="1" type="ORF">LCGC14_2280690</name>
</gene>
<evidence type="ECO:0000313" key="1">
    <source>
        <dbReference type="EMBL" id="KKL52917.1"/>
    </source>
</evidence>